<accession>A0AAD7H7Q6</accession>
<feature type="region of interest" description="Disordered" evidence="1">
    <location>
        <begin position="113"/>
        <end position="133"/>
    </location>
</feature>
<dbReference type="AlphaFoldDB" id="A0AAD7H7Q6"/>
<protein>
    <submittedName>
        <fullName evidence="2">Uncharacterized protein</fullName>
    </submittedName>
</protein>
<evidence type="ECO:0000313" key="2">
    <source>
        <dbReference type="EMBL" id="KAJ7714064.1"/>
    </source>
</evidence>
<evidence type="ECO:0000313" key="3">
    <source>
        <dbReference type="EMBL" id="KAJ7725922.1"/>
    </source>
</evidence>
<proteinExistence type="predicted"/>
<feature type="region of interest" description="Disordered" evidence="1">
    <location>
        <begin position="1"/>
        <end position="36"/>
    </location>
</feature>
<dbReference type="Proteomes" id="UP001215598">
    <property type="component" value="Unassembled WGS sequence"/>
</dbReference>
<keyword evidence="4" id="KW-1185">Reference proteome</keyword>
<gene>
    <name evidence="3" type="ORF">B0H16DRAFT_1593397</name>
    <name evidence="2" type="ORF">B0H16DRAFT_1619471</name>
</gene>
<comment type="caution">
    <text evidence="2">The sequence shown here is derived from an EMBL/GenBank/DDBJ whole genome shotgun (WGS) entry which is preliminary data.</text>
</comment>
<dbReference type="EMBL" id="JARKIB010000331">
    <property type="protein sequence ID" value="KAJ7714064.1"/>
    <property type="molecule type" value="Genomic_DNA"/>
</dbReference>
<feature type="region of interest" description="Disordered" evidence="1">
    <location>
        <begin position="224"/>
        <end position="252"/>
    </location>
</feature>
<sequence length="405" mass="43330">MRPLPSPPTSASLQVPNDNASIGSSDDSDSDCTPSQSFAVRLPIGVERSIGGAPRLLKARRREGRIFTHSPASSMSSIDSVSSFGGVISAEFWMAPEDTASVKVVSLTDAPNGEEMKTITPTTPKMKPKSKPANIIIPRNVPKVAVVSPTSPPKSPSPAIAFPTSPLEAVTVSDMTPLSPFYPFSPLSPNRRIQSPNARVRKLAKLTRTLGENVPIELVFPSGSTSSTPTVAAAPSPAQKPTKRARLRSKEPAAVRTSLLGPRATARLRPAASPAWPLTPTPDCTFDPEVHTQTAVGLHYALGMNSLRAHAPAVVPAAPAMPTSPPPFSNTFTMDDVSWERARQAVMGPRAGTAKKTRRVLGGVGKAVPEANGRGTWRKKENTWSGEWNVEDMEELQVQLRRLRR</sequence>
<feature type="compositionally biased region" description="Low complexity" evidence="1">
    <location>
        <begin position="224"/>
        <end position="237"/>
    </location>
</feature>
<evidence type="ECO:0000313" key="4">
    <source>
        <dbReference type="Proteomes" id="UP001215598"/>
    </source>
</evidence>
<feature type="compositionally biased region" description="Polar residues" evidence="1">
    <location>
        <begin position="9"/>
        <end position="23"/>
    </location>
</feature>
<evidence type="ECO:0000256" key="1">
    <source>
        <dbReference type="SAM" id="MobiDB-lite"/>
    </source>
</evidence>
<organism evidence="2 4">
    <name type="scientific">Mycena metata</name>
    <dbReference type="NCBI Taxonomy" id="1033252"/>
    <lineage>
        <taxon>Eukaryota</taxon>
        <taxon>Fungi</taxon>
        <taxon>Dikarya</taxon>
        <taxon>Basidiomycota</taxon>
        <taxon>Agaricomycotina</taxon>
        <taxon>Agaricomycetes</taxon>
        <taxon>Agaricomycetidae</taxon>
        <taxon>Agaricales</taxon>
        <taxon>Marasmiineae</taxon>
        <taxon>Mycenaceae</taxon>
        <taxon>Mycena</taxon>
    </lineage>
</organism>
<reference evidence="2" key="1">
    <citation type="submission" date="2023-03" db="EMBL/GenBank/DDBJ databases">
        <title>Massive genome expansion in bonnet fungi (Mycena s.s.) driven by repeated elements and novel gene families across ecological guilds.</title>
        <authorList>
            <consortium name="Lawrence Berkeley National Laboratory"/>
            <person name="Harder C.B."/>
            <person name="Miyauchi S."/>
            <person name="Viragh M."/>
            <person name="Kuo A."/>
            <person name="Thoen E."/>
            <person name="Andreopoulos B."/>
            <person name="Lu D."/>
            <person name="Skrede I."/>
            <person name="Drula E."/>
            <person name="Henrissat B."/>
            <person name="Morin E."/>
            <person name="Kohler A."/>
            <person name="Barry K."/>
            <person name="LaButti K."/>
            <person name="Morin E."/>
            <person name="Salamov A."/>
            <person name="Lipzen A."/>
            <person name="Mereny Z."/>
            <person name="Hegedus B."/>
            <person name="Baldrian P."/>
            <person name="Stursova M."/>
            <person name="Weitz H."/>
            <person name="Taylor A."/>
            <person name="Grigoriev I.V."/>
            <person name="Nagy L.G."/>
            <person name="Martin F."/>
            <person name="Kauserud H."/>
        </authorList>
    </citation>
    <scope>NUCLEOTIDE SEQUENCE</scope>
    <source>
        <strain evidence="2">CBHHK182m</strain>
    </source>
</reference>
<name>A0AAD7H7Q6_9AGAR</name>
<dbReference type="EMBL" id="JARKIB010000190">
    <property type="protein sequence ID" value="KAJ7725922.1"/>
    <property type="molecule type" value="Genomic_DNA"/>
</dbReference>